<dbReference type="PANTHER" id="PTHR42837:SF2">
    <property type="entry name" value="MEMBRANE METALLOPROTEASE ARASP2, CHLOROPLASTIC-RELATED"/>
    <property type="match status" value="1"/>
</dbReference>
<keyword evidence="6 11" id="KW-0378">Hydrolase</keyword>
<evidence type="ECO:0000256" key="3">
    <source>
        <dbReference type="ARBA" id="ARBA00007931"/>
    </source>
</evidence>
<dbReference type="InterPro" id="IPR036034">
    <property type="entry name" value="PDZ_sf"/>
</dbReference>
<evidence type="ECO:0000256" key="7">
    <source>
        <dbReference type="ARBA" id="ARBA00022833"/>
    </source>
</evidence>
<keyword evidence="14" id="KW-1185">Reference proteome</keyword>
<sequence>MVSVLWNLVAFIIALGILITVHEFGHFWVARRCGVRVERFSIGFGRALWRRTDRQGTEYVVAMIPLGGYVKMLDERVETVAPELRHEAFNNKTVWQRATIVSAGPIANFLFAILAYWIVFIIGVPSYRPVIGEIAPQSIAADAEISPGMELKSVDGIETPDWESVRLALVTKIGDAQTEVEIAPFGSSQKVSKTLDLRHWSFEPDKEDPVRSLGMIPRGPQIESVLAEVQAGSAAQKAGLQAGDRIVKVDGQLLGRWVTLVKRIHNAPGQPLVLEIERNGAPLSLTLIPDTKPVGKDKAVGFAGIIPKVIPLPDEYKTIRQYGPFSALYQAGDKTWQLMHLTVSMVGKLITGDVKLNNLSGPISIAQGAGASAEVGFVYYMMFLALISVNLGIINLFPLPVLDGGHLLFLAIEKLKGGPVSERVQDYSYRIGSILLVLLMGLALFNDFSRL</sequence>
<comment type="subcellular location">
    <subcellularLocation>
        <location evidence="2">Membrane</location>
        <topology evidence="2">Multi-pass membrane protein</topology>
    </subcellularLocation>
</comment>
<feature type="transmembrane region" description="Helical" evidence="11">
    <location>
        <begin position="6"/>
        <end position="29"/>
    </location>
</feature>
<dbReference type="GO" id="GO:0008233">
    <property type="term" value="F:peptidase activity"/>
    <property type="evidence" value="ECO:0007669"/>
    <property type="project" value="UniProtKB-KW"/>
</dbReference>
<dbReference type="InterPro" id="IPR041489">
    <property type="entry name" value="PDZ_6"/>
</dbReference>
<organism evidence="13 14">
    <name type="scientific">Serratia silvae</name>
    <dbReference type="NCBI Taxonomy" id="2824122"/>
    <lineage>
        <taxon>Bacteria</taxon>
        <taxon>Pseudomonadati</taxon>
        <taxon>Pseudomonadota</taxon>
        <taxon>Gammaproteobacteria</taxon>
        <taxon>Enterobacterales</taxon>
        <taxon>Yersiniaceae</taxon>
        <taxon>Serratia</taxon>
    </lineage>
</organism>
<proteinExistence type="inferred from homology"/>
<keyword evidence="4 13" id="KW-0645">Protease</keyword>
<keyword evidence="9 11" id="KW-0482">Metalloprotease</keyword>
<keyword evidence="8 11" id="KW-1133">Transmembrane helix</keyword>
<evidence type="ECO:0000259" key="12">
    <source>
        <dbReference type="PROSITE" id="PS50106"/>
    </source>
</evidence>
<protein>
    <recommendedName>
        <fullName evidence="11">Zinc metalloprotease</fullName>
        <ecNumber evidence="11">3.4.24.-</ecNumber>
    </recommendedName>
</protein>
<dbReference type="Gene3D" id="2.30.42.10">
    <property type="match status" value="2"/>
</dbReference>
<evidence type="ECO:0000256" key="4">
    <source>
        <dbReference type="ARBA" id="ARBA00022670"/>
    </source>
</evidence>
<feature type="transmembrane region" description="Helical" evidence="11">
    <location>
        <begin position="106"/>
        <end position="127"/>
    </location>
</feature>
<keyword evidence="7 11" id="KW-0862">Zinc</keyword>
<accession>A0ABT0KGB8</accession>
<dbReference type="PROSITE" id="PS50106">
    <property type="entry name" value="PDZ"/>
    <property type="match status" value="1"/>
</dbReference>
<dbReference type="CDD" id="cd06163">
    <property type="entry name" value="S2P-M50_PDZ_RseP-like"/>
    <property type="match status" value="1"/>
</dbReference>
<dbReference type="RefSeq" id="WP_248947116.1">
    <property type="nucleotide sequence ID" value="NZ_CBCSGY010000031.1"/>
</dbReference>
<dbReference type="SMART" id="SM00228">
    <property type="entry name" value="PDZ"/>
    <property type="match status" value="2"/>
</dbReference>
<keyword evidence="10 11" id="KW-0472">Membrane</keyword>
<dbReference type="NCBIfam" id="NF008046">
    <property type="entry name" value="PRK10779.1"/>
    <property type="match status" value="1"/>
</dbReference>
<feature type="domain" description="PDZ" evidence="12">
    <location>
        <begin position="219"/>
        <end position="291"/>
    </location>
</feature>
<comment type="similarity">
    <text evidence="3 11">Belongs to the peptidase M50B family.</text>
</comment>
<evidence type="ECO:0000256" key="8">
    <source>
        <dbReference type="ARBA" id="ARBA00022989"/>
    </source>
</evidence>
<evidence type="ECO:0000313" key="14">
    <source>
        <dbReference type="Proteomes" id="UP001165275"/>
    </source>
</evidence>
<dbReference type="InterPro" id="IPR001478">
    <property type="entry name" value="PDZ"/>
</dbReference>
<evidence type="ECO:0000256" key="1">
    <source>
        <dbReference type="ARBA" id="ARBA00001947"/>
    </source>
</evidence>
<evidence type="ECO:0000256" key="6">
    <source>
        <dbReference type="ARBA" id="ARBA00022801"/>
    </source>
</evidence>
<gene>
    <name evidence="13" type="primary">rseP</name>
    <name evidence="13" type="ORF">KAJ71_18930</name>
</gene>
<dbReference type="CDD" id="cd23082">
    <property type="entry name" value="cpPDZ1_EcRseP-like"/>
    <property type="match status" value="1"/>
</dbReference>
<dbReference type="GO" id="GO:0006508">
    <property type="term" value="P:proteolysis"/>
    <property type="evidence" value="ECO:0007669"/>
    <property type="project" value="UniProtKB-KW"/>
</dbReference>
<evidence type="ECO:0000256" key="10">
    <source>
        <dbReference type="ARBA" id="ARBA00023136"/>
    </source>
</evidence>
<dbReference type="PANTHER" id="PTHR42837">
    <property type="entry name" value="REGULATOR OF SIGMA-E PROTEASE RSEP"/>
    <property type="match status" value="1"/>
</dbReference>
<dbReference type="EMBL" id="JAGQDC010000018">
    <property type="protein sequence ID" value="MCL1031074.1"/>
    <property type="molecule type" value="Genomic_DNA"/>
</dbReference>
<dbReference type="SUPFAM" id="SSF50156">
    <property type="entry name" value="PDZ domain-like"/>
    <property type="match status" value="2"/>
</dbReference>
<reference evidence="13" key="1">
    <citation type="submission" date="2021-04" db="EMBL/GenBank/DDBJ databases">
        <title>Genome sequence of Serratia sp. arafor3.</title>
        <authorList>
            <person name="Besaury L."/>
        </authorList>
    </citation>
    <scope>NUCLEOTIDE SEQUENCE</scope>
    <source>
        <strain evidence="13">Arafor3</strain>
    </source>
</reference>
<evidence type="ECO:0000313" key="13">
    <source>
        <dbReference type="EMBL" id="MCL1031074.1"/>
    </source>
</evidence>
<evidence type="ECO:0000256" key="5">
    <source>
        <dbReference type="ARBA" id="ARBA00022692"/>
    </source>
</evidence>
<dbReference type="EC" id="3.4.24.-" evidence="11"/>
<name>A0ABT0KGB8_9GAMM</name>
<keyword evidence="5 11" id="KW-0812">Transmembrane</keyword>
<dbReference type="Pfam" id="PF02163">
    <property type="entry name" value="Peptidase_M50"/>
    <property type="match status" value="1"/>
</dbReference>
<evidence type="ECO:0000256" key="11">
    <source>
        <dbReference type="RuleBase" id="RU362031"/>
    </source>
</evidence>
<dbReference type="NCBIfam" id="TIGR00054">
    <property type="entry name" value="RIP metalloprotease RseP"/>
    <property type="match status" value="1"/>
</dbReference>
<comment type="caution">
    <text evidence="13">The sequence shown here is derived from an EMBL/GenBank/DDBJ whole genome shotgun (WGS) entry which is preliminary data.</text>
</comment>
<dbReference type="Pfam" id="PF17820">
    <property type="entry name" value="PDZ_6"/>
    <property type="match status" value="1"/>
</dbReference>
<keyword evidence="11" id="KW-0479">Metal-binding</keyword>
<dbReference type="InterPro" id="IPR004387">
    <property type="entry name" value="Pept_M50_Zn"/>
</dbReference>
<feature type="transmembrane region" description="Helical" evidence="11">
    <location>
        <begin position="377"/>
        <end position="397"/>
    </location>
</feature>
<dbReference type="Proteomes" id="UP001165275">
    <property type="component" value="Unassembled WGS sequence"/>
</dbReference>
<comment type="cofactor">
    <cofactor evidence="1 11">
        <name>Zn(2+)</name>
        <dbReference type="ChEBI" id="CHEBI:29105"/>
    </cofactor>
</comment>
<evidence type="ECO:0000256" key="2">
    <source>
        <dbReference type="ARBA" id="ARBA00004141"/>
    </source>
</evidence>
<feature type="transmembrane region" description="Helical" evidence="11">
    <location>
        <begin position="427"/>
        <end position="445"/>
    </location>
</feature>
<evidence type="ECO:0000256" key="9">
    <source>
        <dbReference type="ARBA" id="ARBA00023049"/>
    </source>
</evidence>
<dbReference type="InterPro" id="IPR008915">
    <property type="entry name" value="Peptidase_M50"/>
</dbReference>